<dbReference type="InterPro" id="IPR017853">
    <property type="entry name" value="GH"/>
</dbReference>
<feature type="region of interest" description="Disordered" evidence="1">
    <location>
        <begin position="340"/>
        <end position="360"/>
    </location>
</feature>
<accession>D3Q764</accession>
<organism evidence="2 3">
    <name type="scientific">Stackebrandtia nassauensis (strain DSM 44728 / CIP 108903 / NRRL B-16338 / NBRC 102104 / LLR-40K-21)</name>
    <dbReference type="NCBI Taxonomy" id="446470"/>
    <lineage>
        <taxon>Bacteria</taxon>
        <taxon>Bacillati</taxon>
        <taxon>Actinomycetota</taxon>
        <taxon>Actinomycetes</taxon>
        <taxon>Glycomycetales</taxon>
        <taxon>Glycomycetaceae</taxon>
        <taxon>Stackebrandtia</taxon>
    </lineage>
</organism>
<reference evidence="2 3" key="1">
    <citation type="journal article" date="2009" name="Stand. Genomic Sci.">
        <title>Complete genome sequence of Stackebrandtia nassauensis type strain (LLR-40K-21).</title>
        <authorList>
            <person name="Munk C."/>
            <person name="Lapidus A."/>
            <person name="Copeland A."/>
            <person name="Jando M."/>
            <person name="Mayilraj S."/>
            <person name="Glavina Del Rio T."/>
            <person name="Nolan M."/>
            <person name="Chen F."/>
            <person name="Lucas S."/>
            <person name="Tice H."/>
            <person name="Cheng J.F."/>
            <person name="Han C."/>
            <person name="Detter J.C."/>
            <person name="Bruce D."/>
            <person name="Goodwin L."/>
            <person name="Chain P."/>
            <person name="Pitluck S."/>
            <person name="Goker M."/>
            <person name="Ovchinikova G."/>
            <person name="Pati A."/>
            <person name="Ivanova N."/>
            <person name="Mavromatis K."/>
            <person name="Chen A."/>
            <person name="Palaniappan K."/>
            <person name="Land M."/>
            <person name="Hauser L."/>
            <person name="Chang Y.J."/>
            <person name="Jeffries C.D."/>
            <person name="Bristow J."/>
            <person name="Eisen J.A."/>
            <person name="Markowitz V."/>
            <person name="Hugenholtz P."/>
            <person name="Kyrpides N.C."/>
            <person name="Klenk H.P."/>
        </authorList>
    </citation>
    <scope>NUCLEOTIDE SEQUENCE [LARGE SCALE GENOMIC DNA]</scope>
    <source>
        <strain evidence="3">DSM 44728 / CIP 108903 / NRRL B-16338 / NBRC 102104 / LLR-40K-21</strain>
    </source>
</reference>
<evidence type="ECO:0000313" key="2">
    <source>
        <dbReference type="EMBL" id="ADD42335.1"/>
    </source>
</evidence>
<dbReference type="eggNOG" id="COG3664">
    <property type="taxonomic scope" value="Bacteria"/>
</dbReference>
<gene>
    <name evidence="2" type="ordered locus">Snas_2658</name>
</gene>
<evidence type="ECO:0000313" key="3">
    <source>
        <dbReference type="Proteomes" id="UP000000844"/>
    </source>
</evidence>
<dbReference type="HOGENOM" id="CLU_049286_0_0_11"/>
<evidence type="ECO:0000256" key="1">
    <source>
        <dbReference type="SAM" id="MobiDB-lite"/>
    </source>
</evidence>
<dbReference type="OrthoDB" id="3500494at2"/>
<evidence type="ECO:0008006" key="4">
    <source>
        <dbReference type="Google" id="ProtNLM"/>
    </source>
</evidence>
<dbReference type="PANTHER" id="PTHR12631:SF10">
    <property type="entry name" value="BETA-XYLOSIDASE-LIKE PROTEIN-RELATED"/>
    <property type="match status" value="1"/>
</dbReference>
<dbReference type="AlphaFoldDB" id="D3Q764"/>
<dbReference type="GO" id="GO:0004553">
    <property type="term" value="F:hydrolase activity, hydrolyzing O-glycosyl compounds"/>
    <property type="evidence" value="ECO:0007669"/>
    <property type="project" value="TreeGrafter"/>
</dbReference>
<dbReference type="CAZy" id="GH39">
    <property type="family name" value="Glycoside Hydrolase Family 39"/>
</dbReference>
<dbReference type="KEGG" id="sna:Snas_2658"/>
<name>D3Q764_STANL</name>
<dbReference type="PANTHER" id="PTHR12631">
    <property type="entry name" value="ALPHA-L-IDURONIDASE"/>
    <property type="match status" value="1"/>
</dbReference>
<protein>
    <recommendedName>
        <fullName evidence="4">Xylan 1,4-beta-xylosidase</fullName>
    </recommendedName>
</protein>
<dbReference type="Gene3D" id="3.20.20.80">
    <property type="entry name" value="Glycosidases"/>
    <property type="match status" value="1"/>
</dbReference>
<keyword evidence="3" id="KW-1185">Reference proteome</keyword>
<sequence>MRSLFRGSDGKFKLKAITTGVAAVALAITGTVGYAAYADAADFQVGMTHVNTSPDMHESDPEALESAKGVMKDVGGLQNAHLMGWGTANPWPDQNSDKRDWKSLDARMQLIDETGGTPVITLCSAPGWMKPSGDDWSMDEAPTKEYYDEYAQLAAETAERYPDVKYFQVWNEFKGFWDESKNRWDYEGFTEFYNKVYKAVKEVSPNAELGGPYVSLNTYKNADESPAPSKLQGEWGNVDQRDLDAIEYWLKNNDGAEFFTVDGGTETRDGFYPDVKQSGEKFKAITQWIAERTDLPIWWSEFYAFSAPQGPSSPEMMKSVLSGMREGGASVALWWQPEESAQPDNMPGLWTSTEKSDGGKKTEYVDIIENA</sequence>
<proteinExistence type="predicted"/>
<dbReference type="InterPro" id="IPR051923">
    <property type="entry name" value="Glycosyl_Hydrolase_39"/>
</dbReference>
<dbReference type="RefSeq" id="WP_013017906.1">
    <property type="nucleotide sequence ID" value="NC_013947.1"/>
</dbReference>
<dbReference type="STRING" id="446470.Snas_2658"/>
<dbReference type="EMBL" id="CP001778">
    <property type="protein sequence ID" value="ADD42335.1"/>
    <property type="molecule type" value="Genomic_DNA"/>
</dbReference>
<dbReference type="Proteomes" id="UP000000844">
    <property type="component" value="Chromosome"/>
</dbReference>
<dbReference type="SUPFAM" id="SSF51445">
    <property type="entry name" value="(Trans)glycosidases"/>
    <property type="match status" value="1"/>
</dbReference>